<evidence type="ECO:0000313" key="3">
    <source>
        <dbReference type="Proteomes" id="UP000829116"/>
    </source>
</evidence>
<dbReference type="EMBL" id="CP093245">
    <property type="protein sequence ID" value="UNH31660.1"/>
    <property type="molecule type" value="Genomic_DNA"/>
</dbReference>
<proteinExistence type="predicted"/>
<sequence length="53" mass="6350">MTTAQLHAQEYKETQRKYMAMAKVNRRCDVTRKMAVDMALLNRRYSREWAAIN</sequence>
<dbReference type="RefSeq" id="WP_156171050.1">
    <property type="nucleotide sequence ID" value="NZ_CAWMFK010000006.1"/>
</dbReference>
<accession>A0A9Q8Q3D1</accession>
<gene>
    <name evidence="2" type="ORF">MNY72_05025</name>
    <name evidence="1" type="ORF">MNY72_12205</name>
</gene>
<protein>
    <submittedName>
        <fullName evidence="2">Uncharacterized protein</fullName>
    </submittedName>
</protein>
<dbReference type="GeneID" id="79716535"/>
<dbReference type="AlphaFoldDB" id="A0A9Q8Q3D1"/>
<dbReference type="Proteomes" id="UP000829116">
    <property type="component" value="Chromosome"/>
</dbReference>
<name>A0A9Q8Q3D1_9GAMM</name>
<organism evidence="2 3">
    <name type="scientific">Moellerella wisconsensis</name>
    <dbReference type="NCBI Taxonomy" id="158849"/>
    <lineage>
        <taxon>Bacteria</taxon>
        <taxon>Pseudomonadati</taxon>
        <taxon>Pseudomonadota</taxon>
        <taxon>Gammaproteobacteria</taxon>
        <taxon>Enterobacterales</taxon>
        <taxon>Morganellaceae</taxon>
        <taxon>Moellerella</taxon>
    </lineage>
</organism>
<evidence type="ECO:0000313" key="1">
    <source>
        <dbReference type="EMBL" id="UNH30099.1"/>
    </source>
</evidence>
<reference evidence="2" key="1">
    <citation type="submission" date="2022-03" db="EMBL/GenBank/DDBJ databases">
        <title>ESBL-producing Moellerella wisconsensis and Escherichia marmotae isolated from wild game meat.</title>
        <authorList>
            <person name="Biggel M."/>
        </authorList>
    </citation>
    <scope>NUCLEOTIDE SEQUENCE</scope>
    <source>
        <strain evidence="2">W51</strain>
    </source>
</reference>
<evidence type="ECO:0000313" key="2">
    <source>
        <dbReference type="EMBL" id="UNH31660.1"/>
    </source>
</evidence>
<dbReference type="EMBL" id="CP093245">
    <property type="protein sequence ID" value="UNH30099.1"/>
    <property type="molecule type" value="Genomic_DNA"/>
</dbReference>